<comment type="catalytic activity">
    <reaction evidence="1 8">
        <text>[phosphatase 2A protein]-C-terminal L-leucine + S-adenosyl-L-methionine = [phosphatase 2A protein]-C-terminal L-leucine methyl ester + S-adenosyl-L-homocysteine</text>
        <dbReference type="Rhea" id="RHEA:48544"/>
        <dbReference type="Rhea" id="RHEA-COMP:12134"/>
        <dbReference type="Rhea" id="RHEA-COMP:12135"/>
        <dbReference type="ChEBI" id="CHEBI:57856"/>
        <dbReference type="ChEBI" id="CHEBI:59789"/>
        <dbReference type="ChEBI" id="CHEBI:90516"/>
        <dbReference type="ChEBI" id="CHEBI:90517"/>
        <dbReference type="EC" id="2.1.1.233"/>
    </reaction>
</comment>
<comment type="function">
    <text evidence="8">Methylates the carboxyl group of the C-terminal leucine residue of protein phosphatase 2A catalytic subunits to form alpha-leucine ester residues.</text>
</comment>
<organism evidence="10 11">
    <name type="scientific">Hermanssonia centrifuga</name>
    <dbReference type="NCBI Taxonomy" id="98765"/>
    <lineage>
        <taxon>Eukaryota</taxon>
        <taxon>Fungi</taxon>
        <taxon>Dikarya</taxon>
        <taxon>Basidiomycota</taxon>
        <taxon>Agaricomycotina</taxon>
        <taxon>Agaricomycetes</taxon>
        <taxon>Polyporales</taxon>
        <taxon>Meruliaceae</taxon>
        <taxon>Hermanssonia</taxon>
    </lineage>
</organism>
<dbReference type="GO" id="GO:0018423">
    <property type="term" value="F:protein C-terminal leucine carboxyl O-methyltransferase activity"/>
    <property type="evidence" value="ECO:0007669"/>
    <property type="project" value="UniProtKB-EC"/>
</dbReference>
<dbReference type="InterPro" id="IPR016651">
    <property type="entry name" value="LCMT1"/>
</dbReference>
<keyword evidence="7 8" id="KW-0949">S-adenosyl-L-methionine</keyword>
<keyword evidence="5 8" id="KW-0489">Methyltransferase</keyword>
<comment type="similarity">
    <text evidence="2 8">Belongs to the methyltransferase superfamily. LCMT family.</text>
</comment>
<evidence type="ECO:0000256" key="5">
    <source>
        <dbReference type="ARBA" id="ARBA00022603"/>
    </source>
</evidence>
<evidence type="ECO:0000313" key="11">
    <source>
        <dbReference type="Proteomes" id="UP000309038"/>
    </source>
</evidence>
<dbReference type="EMBL" id="SGPJ01000234">
    <property type="protein sequence ID" value="THG96460.1"/>
    <property type="molecule type" value="Genomic_DNA"/>
</dbReference>
<dbReference type="Pfam" id="PF04072">
    <property type="entry name" value="LCM"/>
    <property type="match status" value="1"/>
</dbReference>
<evidence type="ECO:0000313" key="10">
    <source>
        <dbReference type="EMBL" id="THG96460.1"/>
    </source>
</evidence>
<dbReference type="PANTHER" id="PTHR13600:SF21">
    <property type="entry name" value="LEUCINE CARBOXYL METHYLTRANSFERASE 1"/>
    <property type="match status" value="1"/>
</dbReference>
<dbReference type="InterPro" id="IPR029063">
    <property type="entry name" value="SAM-dependent_MTases_sf"/>
</dbReference>
<dbReference type="Gene3D" id="3.40.50.150">
    <property type="entry name" value="Vaccinia Virus protein VP39"/>
    <property type="match status" value="2"/>
</dbReference>
<dbReference type="AlphaFoldDB" id="A0A4S4KFB2"/>
<evidence type="ECO:0000256" key="7">
    <source>
        <dbReference type="ARBA" id="ARBA00022691"/>
    </source>
</evidence>
<dbReference type="InterPro" id="IPR007213">
    <property type="entry name" value="Ppm1/Ppm2/Tcmp"/>
</dbReference>
<evidence type="ECO:0000256" key="3">
    <source>
        <dbReference type="ARBA" id="ARBA00012834"/>
    </source>
</evidence>
<dbReference type="Proteomes" id="UP000309038">
    <property type="component" value="Unassembled WGS sequence"/>
</dbReference>
<evidence type="ECO:0000256" key="2">
    <source>
        <dbReference type="ARBA" id="ARBA00010703"/>
    </source>
</evidence>
<reference evidence="10 11" key="1">
    <citation type="submission" date="2019-02" db="EMBL/GenBank/DDBJ databases">
        <title>Genome sequencing of the rare red list fungi Phlebia centrifuga.</title>
        <authorList>
            <person name="Buettner E."/>
            <person name="Kellner H."/>
        </authorList>
    </citation>
    <scope>NUCLEOTIDE SEQUENCE [LARGE SCALE GENOMIC DNA]</scope>
    <source>
        <strain evidence="10 11">DSM 108282</strain>
    </source>
</reference>
<evidence type="ECO:0000256" key="6">
    <source>
        <dbReference type="ARBA" id="ARBA00022679"/>
    </source>
</evidence>
<feature type="binding site" evidence="9">
    <location>
        <position position="180"/>
    </location>
    <ligand>
        <name>S-adenosyl-L-methionine</name>
        <dbReference type="ChEBI" id="CHEBI:59789"/>
    </ligand>
</feature>
<keyword evidence="6 8" id="KW-0808">Transferase</keyword>
<dbReference type="SUPFAM" id="SSF53335">
    <property type="entry name" value="S-adenosyl-L-methionine-dependent methyltransferases"/>
    <property type="match status" value="1"/>
</dbReference>
<evidence type="ECO:0000256" key="1">
    <source>
        <dbReference type="ARBA" id="ARBA00000724"/>
    </source>
</evidence>
<gene>
    <name evidence="10" type="ORF">EW026_g5378</name>
</gene>
<evidence type="ECO:0000256" key="4">
    <source>
        <dbReference type="ARBA" id="ARBA00017497"/>
    </source>
</evidence>
<dbReference type="PIRSF" id="PIRSF016305">
    <property type="entry name" value="LCM_mtfrase"/>
    <property type="match status" value="1"/>
</dbReference>
<accession>A0A4S4KFB2</accession>
<keyword evidence="11" id="KW-1185">Reference proteome</keyword>
<name>A0A4S4KFB2_9APHY</name>
<dbReference type="EC" id="2.1.1.233" evidence="3 8"/>
<proteinExistence type="inferred from homology"/>
<protein>
    <recommendedName>
        <fullName evidence="4 8">Leucine carboxyl methyltransferase 1</fullName>
        <ecNumber evidence="3 8">2.1.1.233</ecNumber>
    </recommendedName>
</protein>
<dbReference type="GO" id="GO:0032259">
    <property type="term" value="P:methylation"/>
    <property type="evidence" value="ECO:0007669"/>
    <property type="project" value="UniProtKB-KW"/>
</dbReference>
<evidence type="ECO:0000256" key="9">
    <source>
        <dbReference type="PIRSR" id="PIRSR016305-1"/>
    </source>
</evidence>
<evidence type="ECO:0000256" key="8">
    <source>
        <dbReference type="PIRNR" id="PIRNR016305"/>
    </source>
</evidence>
<sequence length="334" mass="36953">MLQEPLAGRLHSVYPDGDAAIRQTDSDAALARYSAVQKHYFTDPFIKYLVPRGAQYQPPRPPLINIGTYEQAVTVGFGGLPQAGPNGGQLAAYIEIDFPEITTKKAMAIRKSRELSALLGKPEDITLSNGGTALHSPVYQLLPADMRLPPSETMNALLALPGVDGRPLLSPSLPTLLLFECVLVYMSPEASAALMQWFVDYFAAAEEGSVLGGVVYEMFGLNDPFGKVMLNNLKARNVALPGAEPYVDIKSLPQRFLQHGFSTARALTLRDIRQFCISPEELDRISQLEMLDEVEELDLVLEHYAITWGAKIFSNIEETSVDWTRWGLKNERRT</sequence>
<comment type="caution">
    <text evidence="10">The sequence shown here is derived from an EMBL/GenBank/DDBJ whole genome shotgun (WGS) entry which is preliminary data.</text>
</comment>
<dbReference type="PANTHER" id="PTHR13600">
    <property type="entry name" value="LEUCINE CARBOXYL METHYLTRANSFERASE"/>
    <property type="match status" value="1"/>
</dbReference>